<dbReference type="EC" id="2.3.3.16" evidence="3"/>
<comment type="pathway">
    <text evidence="1">Carbohydrate metabolism; tricarboxylic acid cycle.</text>
</comment>
<dbReference type="PANTHER" id="PTHR11739">
    <property type="entry name" value="CITRATE SYNTHASE"/>
    <property type="match status" value="1"/>
</dbReference>
<dbReference type="InterPro" id="IPR036969">
    <property type="entry name" value="Citrate_synthase_sf"/>
</dbReference>
<dbReference type="GO" id="GO:0019679">
    <property type="term" value="P:propionate metabolic process, methylcitrate cycle"/>
    <property type="evidence" value="ECO:0007669"/>
    <property type="project" value="TreeGrafter"/>
</dbReference>
<evidence type="ECO:0000313" key="4">
    <source>
        <dbReference type="EMBL" id="QBD81003.1"/>
    </source>
</evidence>
<evidence type="ECO:0000256" key="3">
    <source>
        <dbReference type="ARBA" id="ARBA00012972"/>
    </source>
</evidence>
<dbReference type="OrthoDB" id="9800864at2"/>
<dbReference type="AlphaFoldDB" id="A0A4P6JZR6"/>
<reference evidence="4 5" key="1">
    <citation type="submission" date="2019-01" db="EMBL/GenBank/DDBJ databases">
        <title>Ktedonosporobacter rubrisoli SCAWS-G2.</title>
        <authorList>
            <person name="Huang Y."/>
            <person name="Yan B."/>
        </authorList>
    </citation>
    <scope>NUCLEOTIDE SEQUENCE [LARGE SCALE GENOMIC DNA]</scope>
    <source>
        <strain evidence="4 5">SCAWS-G2</strain>
    </source>
</reference>
<evidence type="ECO:0000256" key="2">
    <source>
        <dbReference type="ARBA" id="ARBA00010566"/>
    </source>
</evidence>
<keyword evidence="5" id="KW-1185">Reference proteome</keyword>
<dbReference type="GO" id="GO:0036440">
    <property type="term" value="F:citrate synthase activity"/>
    <property type="evidence" value="ECO:0007669"/>
    <property type="project" value="UniProtKB-EC"/>
</dbReference>
<gene>
    <name evidence="4" type="ORF">EPA93_35555</name>
</gene>
<proteinExistence type="inferred from homology"/>
<dbReference type="GO" id="GO:0006099">
    <property type="term" value="P:tricarboxylic acid cycle"/>
    <property type="evidence" value="ECO:0007669"/>
    <property type="project" value="UniProtKB-UniPathway"/>
</dbReference>
<dbReference type="Gene3D" id="1.10.580.10">
    <property type="entry name" value="Citrate Synthase, domain 1"/>
    <property type="match status" value="1"/>
</dbReference>
<protein>
    <recommendedName>
        <fullName evidence="3">citrate synthase (unknown stereospecificity)</fullName>
        <ecNumber evidence="3">2.3.3.16</ecNumber>
    </recommendedName>
</protein>
<dbReference type="InterPro" id="IPR016143">
    <property type="entry name" value="Citrate_synth-like_sm_a-sub"/>
</dbReference>
<dbReference type="InterPro" id="IPR016142">
    <property type="entry name" value="Citrate_synth-like_lrg_a-sub"/>
</dbReference>
<dbReference type="Pfam" id="PF00285">
    <property type="entry name" value="Citrate_synt"/>
    <property type="match status" value="1"/>
</dbReference>
<comment type="similarity">
    <text evidence="2">Belongs to the citrate synthase family.</text>
</comment>
<evidence type="ECO:0000313" key="5">
    <source>
        <dbReference type="Proteomes" id="UP000290365"/>
    </source>
</evidence>
<evidence type="ECO:0000256" key="1">
    <source>
        <dbReference type="ARBA" id="ARBA00005163"/>
    </source>
</evidence>
<dbReference type="GO" id="GO:0005975">
    <property type="term" value="P:carbohydrate metabolic process"/>
    <property type="evidence" value="ECO:0007669"/>
    <property type="project" value="TreeGrafter"/>
</dbReference>
<sequence>MFPNLDFYSASFYHFCGIPTELFTPLFVLARTAGWSAHVFEQREKNKLIRPNAAYTGPAPRPYVRLDERA</sequence>
<dbReference type="Proteomes" id="UP000290365">
    <property type="component" value="Chromosome"/>
</dbReference>
<dbReference type="EMBL" id="CP035758">
    <property type="protein sequence ID" value="QBD81003.1"/>
    <property type="molecule type" value="Genomic_DNA"/>
</dbReference>
<name>A0A4P6JZR6_KTERU</name>
<dbReference type="GO" id="GO:0050440">
    <property type="term" value="F:2-methylcitrate synthase activity"/>
    <property type="evidence" value="ECO:0007669"/>
    <property type="project" value="TreeGrafter"/>
</dbReference>
<dbReference type="InterPro" id="IPR002020">
    <property type="entry name" value="Citrate_synthase"/>
</dbReference>
<organism evidence="4 5">
    <name type="scientific">Ktedonosporobacter rubrisoli</name>
    <dbReference type="NCBI Taxonomy" id="2509675"/>
    <lineage>
        <taxon>Bacteria</taxon>
        <taxon>Bacillati</taxon>
        <taxon>Chloroflexota</taxon>
        <taxon>Ktedonobacteria</taxon>
        <taxon>Ktedonobacterales</taxon>
        <taxon>Ktedonosporobacteraceae</taxon>
        <taxon>Ktedonosporobacter</taxon>
    </lineage>
</organism>
<dbReference type="Gene3D" id="1.10.230.10">
    <property type="entry name" value="Cytochrome P450-Terp, domain 2"/>
    <property type="match status" value="1"/>
</dbReference>
<dbReference type="KEGG" id="kbs:EPA93_35555"/>
<dbReference type="SUPFAM" id="SSF48256">
    <property type="entry name" value="Citrate synthase"/>
    <property type="match status" value="1"/>
</dbReference>
<dbReference type="PANTHER" id="PTHR11739:SF25">
    <property type="entry name" value="CITRATE SYNTHASE-RELATED PROTEIN DDB_G0287281"/>
    <property type="match status" value="1"/>
</dbReference>
<accession>A0A4P6JZR6</accession>
<dbReference type="PRINTS" id="PR00143">
    <property type="entry name" value="CITRTSNTHASE"/>
</dbReference>
<dbReference type="UniPathway" id="UPA00223"/>